<name>A0A2H0R3N3_9BACT</name>
<evidence type="ECO:0000259" key="14">
    <source>
        <dbReference type="PROSITE" id="PS51199"/>
    </source>
</evidence>
<dbReference type="EC" id="5.6.2.3" evidence="11 12"/>
<proteinExistence type="inferred from homology"/>
<dbReference type="AlphaFoldDB" id="A0A2H0R3N3"/>
<dbReference type="SUPFAM" id="SSF52540">
    <property type="entry name" value="P-loop containing nucleoside triphosphate hydrolases"/>
    <property type="match status" value="1"/>
</dbReference>
<comment type="similarity">
    <text evidence="1 12">Belongs to the helicase family. DnaB subfamily.</text>
</comment>
<feature type="coiled-coil region" evidence="13">
    <location>
        <begin position="125"/>
        <end position="152"/>
    </location>
</feature>
<feature type="domain" description="SF4 helicase" evidence="14">
    <location>
        <begin position="179"/>
        <end position="450"/>
    </location>
</feature>
<evidence type="ECO:0000256" key="13">
    <source>
        <dbReference type="SAM" id="Coils"/>
    </source>
</evidence>
<dbReference type="GO" id="GO:0043139">
    <property type="term" value="F:5'-3' DNA helicase activity"/>
    <property type="evidence" value="ECO:0007669"/>
    <property type="project" value="UniProtKB-EC"/>
</dbReference>
<comment type="caution">
    <text evidence="15">The sequence shown here is derived from an EMBL/GenBank/DDBJ whole genome shotgun (WGS) entry which is preliminary data.</text>
</comment>
<evidence type="ECO:0000313" key="16">
    <source>
        <dbReference type="Proteomes" id="UP000230232"/>
    </source>
</evidence>
<reference evidence="15 16" key="1">
    <citation type="submission" date="2017-09" db="EMBL/GenBank/DDBJ databases">
        <title>Depth-based differentiation of microbial function through sediment-hosted aquifers and enrichment of novel symbionts in the deep terrestrial subsurface.</title>
        <authorList>
            <person name="Probst A.J."/>
            <person name="Ladd B."/>
            <person name="Jarett J.K."/>
            <person name="Geller-Mcgrath D.E."/>
            <person name="Sieber C.M."/>
            <person name="Emerson J.B."/>
            <person name="Anantharaman K."/>
            <person name="Thomas B.C."/>
            <person name="Malmstrom R."/>
            <person name="Stieglmeier M."/>
            <person name="Klingl A."/>
            <person name="Woyke T."/>
            <person name="Ryan C.M."/>
            <person name="Banfield J.F."/>
        </authorList>
    </citation>
    <scope>NUCLEOTIDE SEQUENCE [LARGE SCALE GENOMIC DNA]</scope>
    <source>
        <strain evidence="15">CG10_big_fil_rev_8_21_14_0_10_46_23</strain>
    </source>
</reference>
<keyword evidence="5 12" id="KW-0378">Hydrolase</keyword>
<dbReference type="GO" id="GO:0005829">
    <property type="term" value="C:cytosol"/>
    <property type="evidence" value="ECO:0007669"/>
    <property type="project" value="TreeGrafter"/>
</dbReference>
<dbReference type="GO" id="GO:0003677">
    <property type="term" value="F:DNA binding"/>
    <property type="evidence" value="ECO:0007669"/>
    <property type="project" value="UniProtKB-UniRule"/>
</dbReference>
<keyword evidence="8 12" id="KW-0238">DNA-binding</keyword>
<dbReference type="Gene3D" id="1.10.860.10">
    <property type="entry name" value="DNAb Helicase, Chain A"/>
    <property type="match status" value="1"/>
</dbReference>
<evidence type="ECO:0000256" key="2">
    <source>
        <dbReference type="ARBA" id="ARBA00022515"/>
    </source>
</evidence>
<dbReference type="SMART" id="SM00382">
    <property type="entry name" value="AAA"/>
    <property type="match status" value="1"/>
</dbReference>
<protein>
    <recommendedName>
        <fullName evidence="11 12">Replicative DNA helicase</fullName>
        <ecNumber evidence="11 12">5.6.2.3</ecNumber>
    </recommendedName>
</protein>
<evidence type="ECO:0000256" key="8">
    <source>
        <dbReference type="ARBA" id="ARBA00023125"/>
    </source>
</evidence>
<dbReference type="PANTHER" id="PTHR30153">
    <property type="entry name" value="REPLICATIVE DNA HELICASE DNAB"/>
    <property type="match status" value="1"/>
</dbReference>
<dbReference type="InterPro" id="IPR016136">
    <property type="entry name" value="DNA_helicase_N/primase_C"/>
</dbReference>
<dbReference type="GO" id="GO:0005524">
    <property type="term" value="F:ATP binding"/>
    <property type="evidence" value="ECO:0007669"/>
    <property type="project" value="UniProtKB-UniRule"/>
</dbReference>
<dbReference type="PANTHER" id="PTHR30153:SF2">
    <property type="entry name" value="REPLICATIVE DNA HELICASE"/>
    <property type="match status" value="1"/>
</dbReference>
<keyword evidence="7 12" id="KW-0067">ATP-binding</keyword>
<dbReference type="CDD" id="cd00984">
    <property type="entry name" value="DnaB_C"/>
    <property type="match status" value="1"/>
</dbReference>
<gene>
    <name evidence="15" type="primary">dnaB</name>
    <name evidence="15" type="ORF">COV31_02765</name>
</gene>
<evidence type="ECO:0000256" key="4">
    <source>
        <dbReference type="ARBA" id="ARBA00022741"/>
    </source>
</evidence>
<evidence type="ECO:0000256" key="9">
    <source>
        <dbReference type="ARBA" id="ARBA00023235"/>
    </source>
</evidence>
<keyword evidence="2 12" id="KW-0639">Primosome</keyword>
<dbReference type="InterPro" id="IPR007692">
    <property type="entry name" value="DNA_helicase_DnaB"/>
</dbReference>
<dbReference type="GO" id="GO:0016887">
    <property type="term" value="F:ATP hydrolysis activity"/>
    <property type="evidence" value="ECO:0007669"/>
    <property type="project" value="RHEA"/>
</dbReference>
<evidence type="ECO:0000256" key="6">
    <source>
        <dbReference type="ARBA" id="ARBA00022806"/>
    </source>
</evidence>
<evidence type="ECO:0000256" key="12">
    <source>
        <dbReference type="RuleBase" id="RU362085"/>
    </source>
</evidence>
<dbReference type="EMBL" id="PCXO01000011">
    <property type="protein sequence ID" value="PIR41138.1"/>
    <property type="molecule type" value="Genomic_DNA"/>
</dbReference>
<evidence type="ECO:0000256" key="11">
    <source>
        <dbReference type="NCBIfam" id="TIGR00665"/>
    </source>
</evidence>
<dbReference type="Gene3D" id="3.40.50.300">
    <property type="entry name" value="P-loop containing nucleotide triphosphate hydrolases"/>
    <property type="match status" value="1"/>
</dbReference>
<comment type="function">
    <text evidence="12">The main replicative DNA helicase, it participates in initiation and elongation during chromosome replication. Travels ahead of the DNA replisome, separating dsDNA into templates for DNA synthesis. A processive ATP-dependent 5'-3' DNA helicase it has DNA-dependent ATPase activity.</text>
</comment>
<keyword evidence="4 12" id="KW-0547">Nucleotide-binding</keyword>
<dbReference type="GO" id="GO:0006269">
    <property type="term" value="P:DNA replication, synthesis of primer"/>
    <property type="evidence" value="ECO:0007669"/>
    <property type="project" value="UniProtKB-UniRule"/>
</dbReference>
<dbReference type="Pfam" id="PF00772">
    <property type="entry name" value="DnaB"/>
    <property type="match status" value="1"/>
</dbReference>
<dbReference type="InterPro" id="IPR007694">
    <property type="entry name" value="DNA_helicase_DnaB-like_C"/>
</dbReference>
<dbReference type="Proteomes" id="UP000230232">
    <property type="component" value="Unassembled WGS sequence"/>
</dbReference>
<organism evidence="15 16">
    <name type="scientific">Candidatus Yanofskybacteria bacterium CG10_big_fil_rev_8_21_14_0_10_46_23</name>
    <dbReference type="NCBI Taxonomy" id="1975098"/>
    <lineage>
        <taxon>Bacteria</taxon>
        <taxon>Candidatus Yanofskyibacteriota</taxon>
    </lineage>
</organism>
<comment type="catalytic activity">
    <reaction evidence="10 12">
        <text>ATP + H2O = ADP + phosphate + H(+)</text>
        <dbReference type="Rhea" id="RHEA:13065"/>
        <dbReference type="ChEBI" id="CHEBI:15377"/>
        <dbReference type="ChEBI" id="CHEBI:15378"/>
        <dbReference type="ChEBI" id="CHEBI:30616"/>
        <dbReference type="ChEBI" id="CHEBI:43474"/>
        <dbReference type="ChEBI" id="CHEBI:456216"/>
        <dbReference type="EC" id="5.6.2.3"/>
    </reaction>
</comment>
<dbReference type="InterPro" id="IPR003593">
    <property type="entry name" value="AAA+_ATPase"/>
</dbReference>
<dbReference type="FunFam" id="1.10.860.10:FF:000001">
    <property type="entry name" value="Replicative DNA helicase"/>
    <property type="match status" value="1"/>
</dbReference>
<dbReference type="InterPro" id="IPR027417">
    <property type="entry name" value="P-loop_NTPase"/>
</dbReference>
<evidence type="ECO:0000256" key="1">
    <source>
        <dbReference type="ARBA" id="ARBA00008428"/>
    </source>
</evidence>
<evidence type="ECO:0000313" key="15">
    <source>
        <dbReference type="EMBL" id="PIR41138.1"/>
    </source>
</evidence>
<keyword evidence="6 12" id="KW-0347">Helicase</keyword>
<evidence type="ECO:0000256" key="3">
    <source>
        <dbReference type="ARBA" id="ARBA00022705"/>
    </source>
</evidence>
<keyword evidence="13" id="KW-0175">Coiled coil</keyword>
<dbReference type="GO" id="GO:1990077">
    <property type="term" value="C:primosome complex"/>
    <property type="evidence" value="ECO:0007669"/>
    <property type="project" value="UniProtKB-UniRule"/>
</dbReference>
<sequence length="450" mass="50311">MNQLPNTLPPQNIEAEQSVLGSLILDNASINKVADIVHAQDFYHRANQIVYQAILDLYLKSEPVDILSLSNKLREANQLDVVGGVGYLTSLVNSVPTSAHVASYAKIVSRKKTLRDLIDAAHTITQLGYNEKDELEELLDEAEQKLFAVSQRSIQVDFTHIGGKALEEAFERIDSLHKDDGHIRGFSSGFVDLDNYLAGFQRSDLIILAARPSIGKTSLAMDFARNVAKIYNKEVPIGIFSLEMSRDQVIDRVLAAEAGISLWKMRTGKLSHSEDSNDFEKIQAALGRIRGLPIYIDDTPSPTVLQMRAMARRLQAQHGLGLLIIDYLQLINPGKNIQNEVQQITEISRGLKGLARELNIPVIALSQMSRQAEFRTDQRPKLSDLRSSGSLEQDADVVMFIYREDRVKKDSEKNNIAEIMIEKHRNGPTGKIELYFDDQSSSFKSLAKNI</sequence>
<dbReference type="InterPro" id="IPR007693">
    <property type="entry name" value="DNA_helicase_DnaB-like_N"/>
</dbReference>
<dbReference type="NCBIfam" id="TIGR00665">
    <property type="entry name" value="DnaB"/>
    <property type="match status" value="1"/>
</dbReference>
<dbReference type="InterPro" id="IPR036185">
    <property type="entry name" value="DNA_heli_DnaB-like_N_sf"/>
</dbReference>
<evidence type="ECO:0000256" key="5">
    <source>
        <dbReference type="ARBA" id="ARBA00022801"/>
    </source>
</evidence>
<evidence type="ECO:0000256" key="10">
    <source>
        <dbReference type="ARBA" id="ARBA00048954"/>
    </source>
</evidence>
<keyword evidence="9" id="KW-0413">Isomerase</keyword>
<dbReference type="PROSITE" id="PS51199">
    <property type="entry name" value="SF4_HELICASE"/>
    <property type="match status" value="1"/>
</dbReference>
<dbReference type="SUPFAM" id="SSF48024">
    <property type="entry name" value="N-terminal domain of DnaB helicase"/>
    <property type="match status" value="1"/>
</dbReference>
<dbReference type="Pfam" id="PF03796">
    <property type="entry name" value="DnaB_C"/>
    <property type="match status" value="1"/>
</dbReference>
<keyword evidence="3 12" id="KW-0235">DNA replication</keyword>
<evidence type="ECO:0000256" key="7">
    <source>
        <dbReference type="ARBA" id="ARBA00022840"/>
    </source>
</evidence>
<accession>A0A2H0R3N3</accession>